<keyword evidence="3" id="KW-0804">Transcription</keyword>
<dbReference type="PRINTS" id="PR00035">
    <property type="entry name" value="HTHGNTR"/>
</dbReference>
<keyword evidence="1" id="KW-0805">Transcription regulation</keyword>
<accession>A0A8J3S8U7</accession>
<dbReference type="GO" id="GO:0003700">
    <property type="term" value="F:DNA-binding transcription factor activity"/>
    <property type="evidence" value="ECO:0007669"/>
    <property type="project" value="InterPro"/>
</dbReference>
<dbReference type="RefSeq" id="WP_229803814.1">
    <property type="nucleotide sequence ID" value="NZ_BMQP01000050.1"/>
</dbReference>
<dbReference type="PROSITE" id="PS50949">
    <property type="entry name" value="HTH_GNTR"/>
    <property type="match status" value="1"/>
</dbReference>
<proteinExistence type="predicted"/>
<name>A0A8J3S8U7_PLARO</name>
<dbReference type="Proteomes" id="UP000655044">
    <property type="component" value="Unassembled WGS sequence"/>
</dbReference>
<evidence type="ECO:0000256" key="2">
    <source>
        <dbReference type="ARBA" id="ARBA00023125"/>
    </source>
</evidence>
<comment type="caution">
    <text evidence="5">The sequence shown here is derived from an EMBL/GenBank/DDBJ whole genome shotgun (WGS) entry which is preliminary data.</text>
</comment>
<dbReference type="PANTHER" id="PTHR44846:SF17">
    <property type="entry name" value="GNTR-FAMILY TRANSCRIPTIONAL REGULATOR"/>
    <property type="match status" value="1"/>
</dbReference>
<keyword evidence="6" id="KW-1185">Reference proteome</keyword>
<organism evidence="5 6">
    <name type="scientific">Planobispora rosea</name>
    <dbReference type="NCBI Taxonomy" id="35762"/>
    <lineage>
        <taxon>Bacteria</taxon>
        <taxon>Bacillati</taxon>
        <taxon>Actinomycetota</taxon>
        <taxon>Actinomycetes</taxon>
        <taxon>Streptosporangiales</taxon>
        <taxon>Streptosporangiaceae</taxon>
        <taxon>Planobispora</taxon>
    </lineage>
</organism>
<evidence type="ECO:0000256" key="3">
    <source>
        <dbReference type="ARBA" id="ARBA00023163"/>
    </source>
</evidence>
<dbReference type="InterPro" id="IPR036390">
    <property type="entry name" value="WH_DNA-bd_sf"/>
</dbReference>
<dbReference type="SMART" id="SM00345">
    <property type="entry name" value="HTH_GNTR"/>
    <property type="match status" value="1"/>
</dbReference>
<gene>
    <name evidence="5" type="ORF">Pro02_65900</name>
</gene>
<dbReference type="SUPFAM" id="SSF46785">
    <property type="entry name" value="Winged helix' DNA-binding domain"/>
    <property type="match status" value="1"/>
</dbReference>
<dbReference type="PANTHER" id="PTHR44846">
    <property type="entry name" value="MANNOSYL-D-GLYCERATE TRANSPORT/METABOLISM SYSTEM REPRESSOR MNGR-RELATED"/>
    <property type="match status" value="1"/>
</dbReference>
<evidence type="ECO:0000259" key="4">
    <source>
        <dbReference type="PROSITE" id="PS50949"/>
    </source>
</evidence>
<feature type="domain" description="HTH gntR-type" evidence="4">
    <location>
        <begin position="21"/>
        <end position="89"/>
    </location>
</feature>
<dbReference type="EMBL" id="BOOI01000076">
    <property type="protein sequence ID" value="GIH88182.1"/>
    <property type="molecule type" value="Genomic_DNA"/>
</dbReference>
<evidence type="ECO:0000256" key="1">
    <source>
        <dbReference type="ARBA" id="ARBA00023015"/>
    </source>
</evidence>
<dbReference type="CDD" id="cd07377">
    <property type="entry name" value="WHTH_GntR"/>
    <property type="match status" value="1"/>
</dbReference>
<protein>
    <recommendedName>
        <fullName evidence="4">HTH gntR-type domain-containing protein</fullName>
    </recommendedName>
</protein>
<dbReference type="GO" id="GO:0045892">
    <property type="term" value="P:negative regulation of DNA-templated transcription"/>
    <property type="evidence" value="ECO:0007669"/>
    <property type="project" value="TreeGrafter"/>
</dbReference>
<keyword evidence="2" id="KW-0238">DNA-binding</keyword>
<dbReference type="Pfam" id="PF00392">
    <property type="entry name" value="GntR"/>
    <property type="match status" value="1"/>
</dbReference>
<dbReference type="Gene3D" id="1.10.10.10">
    <property type="entry name" value="Winged helix-like DNA-binding domain superfamily/Winged helix DNA-binding domain"/>
    <property type="match status" value="1"/>
</dbReference>
<dbReference type="InterPro" id="IPR050679">
    <property type="entry name" value="Bact_HTH_transcr_reg"/>
</dbReference>
<evidence type="ECO:0000313" key="5">
    <source>
        <dbReference type="EMBL" id="GIH88182.1"/>
    </source>
</evidence>
<dbReference type="InterPro" id="IPR036388">
    <property type="entry name" value="WH-like_DNA-bd_sf"/>
</dbReference>
<sequence length="96" mass="10814">MSSVAYMPNVVLVEVDKFDPTPIYQQVAAIIREQIKAGELQPRDQIPSESQMVKDHGIARDTARQAVAMLRDEGWVFTLPQRGSFVADKEDWPKDG</sequence>
<dbReference type="InterPro" id="IPR000524">
    <property type="entry name" value="Tscrpt_reg_HTH_GntR"/>
</dbReference>
<evidence type="ECO:0000313" key="6">
    <source>
        <dbReference type="Proteomes" id="UP000655044"/>
    </source>
</evidence>
<dbReference type="AlphaFoldDB" id="A0A8J3S8U7"/>
<reference evidence="5" key="1">
    <citation type="submission" date="2021-01" db="EMBL/GenBank/DDBJ databases">
        <title>Whole genome shotgun sequence of Planobispora rosea NBRC 15558.</title>
        <authorList>
            <person name="Komaki H."/>
            <person name="Tamura T."/>
        </authorList>
    </citation>
    <scope>NUCLEOTIDE SEQUENCE</scope>
    <source>
        <strain evidence="5">NBRC 15558</strain>
    </source>
</reference>
<dbReference type="GO" id="GO:0003677">
    <property type="term" value="F:DNA binding"/>
    <property type="evidence" value="ECO:0007669"/>
    <property type="project" value="UniProtKB-KW"/>
</dbReference>